<sequence>MSANDLAKAVPHSIEAEQAVIGILLNDNDAIDRIGDLRT</sequence>
<dbReference type="EMBL" id="JAHPMX010000072">
    <property type="protein sequence ID" value="MBU9360859.1"/>
    <property type="molecule type" value="Genomic_DNA"/>
</dbReference>
<feature type="non-terminal residue" evidence="2">
    <location>
        <position position="39"/>
    </location>
</feature>
<reference evidence="2" key="1">
    <citation type="submission" date="2021-06" db="EMBL/GenBank/DDBJ databases">
        <title>A collection of bacterial strains from the Burkholderia cepacia Research Laboratory and Repository.</title>
        <authorList>
            <person name="Lipuma J."/>
            <person name="Spilker T."/>
        </authorList>
    </citation>
    <scope>NUCLEOTIDE SEQUENCE</scope>
    <source>
        <strain evidence="2">AU37435</strain>
    </source>
</reference>
<dbReference type="InterPro" id="IPR007693">
    <property type="entry name" value="DNA_helicase_DnaB-like_N"/>
</dbReference>
<protein>
    <recommendedName>
        <fullName evidence="1">DNA helicase DnaB-like N-terminal domain-containing protein</fullName>
    </recommendedName>
</protein>
<evidence type="ECO:0000313" key="3">
    <source>
        <dbReference type="EMBL" id="MBU9360859.1"/>
    </source>
</evidence>
<dbReference type="Proteomes" id="UP001196915">
    <property type="component" value="Unassembled WGS sequence"/>
</dbReference>
<dbReference type="Pfam" id="PF00772">
    <property type="entry name" value="DnaB"/>
    <property type="match status" value="1"/>
</dbReference>
<dbReference type="EMBL" id="JAHPMX010000046">
    <property type="protein sequence ID" value="MBU9360812.1"/>
    <property type="molecule type" value="Genomic_DNA"/>
</dbReference>
<dbReference type="GO" id="GO:0003678">
    <property type="term" value="F:DNA helicase activity"/>
    <property type="evidence" value="ECO:0007669"/>
    <property type="project" value="InterPro"/>
</dbReference>
<comment type="caution">
    <text evidence="2">The sequence shown here is derived from an EMBL/GenBank/DDBJ whole genome shotgun (WGS) entry which is preliminary data.</text>
</comment>
<dbReference type="GO" id="GO:0006260">
    <property type="term" value="P:DNA replication"/>
    <property type="evidence" value="ECO:0007669"/>
    <property type="project" value="InterPro"/>
</dbReference>
<gene>
    <name evidence="2" type="ORF">KTE52_31300</name>
    <name evidence="3" type="ORF">KTE52_31620</name>
</gene>
<dbReference type="GO" id="GO:0005524">
    <property type="term" value="F:ATP binding"/>
    <property type="evidence" value="ECO:0007669"/>
    <property type="project" value="InterPro"/>
</dbReference>
<feature type="domain" description="DNA helicase DnaB-like N-terminal" evidence="1">
    <location>
        <begin position="11"/>
        <end position="36"/>
    </location>
</feature>
<evidence type="ECO:0000313" key="2">
    <source>
        <dbReference type="EMBL" id="MBU9360812.1"/>
    </source>
</evidence>
<dbReference type="RefSeq" id="WP_217085097.1">
    <property type="nucleotide sequence ID" value="NZ_JAHPMX010000046.1"/>
</dbReference>
<evidence type="ECO:0000313" key="4">
    <source>
        <dbReference type="Proteomes" id="UP001196915"/>
    </source>
</evidence>
<evidence type="ECO:0000259" key="1">
    <source>
        <dbReference type="Pfam" id="PF00772"/>
    </source>
</evidence>
<name>A0AAP2MSU9_9BURK</name>
<proteinExistence type="predicted"/>
<dbReference type="AlphaFoldDB" id="A0AAP2MSU9"/>
<accession>A0AAP2MSU9</accession>
<organism evidence="2 4">
    <name type="scientific">Burkholderia multivorans</name>
    <dbReference type="NCBI Taxonomy" id="87883"/>
    <lineage>
        <taxon>Bacteria</taxon>
        <taxon>Pseudomonadati</taxon>
        <taxon>Pseudomonadota</taxon>
        <taxon>Betaproteobacteria</taxon>
        <taxon>Burkholderiales</taxon>
        <taxon>Burkholderiaceae</taxon>
        <taxon>Burkholderia</taxon>
        <taxon>Burkholderia cepacia complex</taxon>
    </lineage>
</organism>